<accession>A0A8J3FVI1</accession>
<keyword evidence="2" id="KW-1185">Reference proteome</keyword>
<sequence>MDLDEAALVAARERLGTKTLKDTVNVALRIASGRDPEGRDIDAALDVLASFQFEDRDEAWR</sequence>
<gene>
    <name evidence="1" type="ORF">GCM10012275_38070</name>
</gene>
<evidence type="ECO:0000313" key="2">
    <source>
        <dbReference type="Proteomes" id="UP000637578"/>
    </source>
</evidence>
<name>A0A8J3FVI1_9PSEU</name>
<comment type="caution">
    <text evidence="1">The sequence shown here is derived from an EMBL/GenBank/DDBJ whole genome shotgun (WGS) entry which is preliminary data.</text>
</comment>
<dbReference type="Proteomes" id="UP000637578">
    <property type="component" value="Unassembled WGS sequence"/>
</dbReference>
<proteinExistence type="predicted"/>
<dbReference type="EMBL" id="BMMK01000018">
    <property type="protein sequence ID" value="GGM63895.1"/>
    <property type="molecule type" value="Genomic_DNA"/>
</dbReference>
<organism evidence="1 2">
    <name type="scientific">Longimycelium tulufanense</name>
    <dbReference type="NCBI Taxonomy" id="907463"/>
    <lineage>
        <taxon>Bacteria</taxon>
        <taxon>Bacillati</taxon>
        <taxon>Actinomycetota</taxon>
        <taxon>Actinomycetes</taxon>
        <taxon>Pseudonocardiales</taxon>
        <taxon>Pseudonocardiaceae</taxon>
        <taxon>Longimycelium</taxon>
    </lineage>
</organism>
<protein>
    <submittedName>
        <fullName evidence="1">Uncharacterized protein</fullName>
    </submittedName>
</protein>
<reference evidence="1" key="1">
    <citation type="journal article" date="2014" name="Int. J. Syst. Evol. Microbiol.">
        <title>Complete genome sequence of Corynebacterium casei LMG S-19264T (=DSM 44701T), isolated from a smear-ripened cheese.</title>
        <authorList>
            <consortium name="US DOE Joint Genome Institute (JGI-PGF)"/>
            <person name="Walter F."/>
            <person name="Albersmeier A."/>
            <person name="Kalinowski J."/>
            <person name="Ruckert C."/>
        </authorList>
    </citation>
    <scope>NUCLEOTIDE SEQUENCE</scope>
    <source>
        <strain evidence="1">CGMCC 4.5737</strain>
    </source>
</reference>
<evidence type="ECO:0000313" key="1">
    <source>
        <dbReference type="EMBL" id="GGM63895.1"/>
    </source>
</evidence>
<reference evidence="1" key="2">
    <citation type="submission" date="2020-09" db="EMBL/GenBank/DDBJ databases">
        <authorList>
            <person name="Sun Q."/>
            <person name="Zhou Y."/>
        </authorList>
    </citation>
    <scope>NUCLEOTIDE SEQUENCE</scope>
    <source>
        <strain evidence="1">CGMCC 4.5737</strain>
    </source>
</reference>
<dbReference type="AlphaFoldDB" id="A0A8J3FVI1"/>